<keyword evidence="3" id="KW-0274">FAD</keyword>
<evidence type="ECO:0008006" key="9">
    <source>
        <dbReference type="Google" id="ProtNLM"/>
    </source>
</evidence>
<reference evidence="8" key="1">
    <citation type="submission" date="2024-04" db="EMBL/GenBank/DDBJ databases">
        <authorList>
            <person name="Shaw F."/>
            <person name="Minotto A."/>
        </authorList>
    </citation>
    <scope>NUCLEOTIDE SEQUENCE [LARGE SCALE GENOMIC DNA]</scope>
</reference>
<evidence type="ECO:0000256" key="6">
    <source>
        <dbReference type="SAM" id="Phobius"/>
    </source>
</evidence>
<sequence length="597" mass="67012">MKVVIVGAGPAGLVTCKTFMQATTTEFPFEPIVLEQEDDIGGTFRYRSYENSSLVSSKQLTSFSDFRLPLSHPDHLTLEEYVDYLRAYSKHFDVEQRIQLNTKVVNIKRAPEGGHLVSYVRRRVDEPGEWETSPAVIHATYVAVCTGLHVIPAIADIPGIEHVLKNTSPEGEKAGIKPAVFHSADYNSRSQINGRRLMILGTGETGMDLAYEAAKAQAKEVILCSRAGFLSFPKALNDFEILGFKFESKNPVPIDSLITNFAETAYVHPWVAASHIRWFISDFVIKRVLWVLTGTQAGCNQWVGELEPERLGRAYVFLNKSHKAMPYINRPYRDRPKLMEYLSRYLDPPEDMPPHTDFIVDLAPFPSHFLPNGRAVFPMSKRKDAIRIARKDVRPDTVIYATGYKQDFSFLDSESGYATPAEADVRNITKTGDETVGFIGFVRPGVGAIPPIAEMQVFFWISLLKGQVKKPLPPPHYHLLVKENARIKYGVDHSTYVSTLAKDIGAAPGLWEVWREYGMHALICYCFGAAFVTFYRLVGPFRSDSAPAIIKTELWDTITRRGILGNLLMGVIPMLFYFTLNACAYLAEKLGRTIGIL</sequence>
<keyword evidence="6" id="KW-0812">Transmembrane</keyword>
<gene>
    <name evidence="7" type="ORF">GFSPODELE1_LOCUS4635</name>
</gene>
<keyword evidence="4" id="KW-0521">NADP</keyword>
<keyword evidence="6" id="KW-0472">Membrane</keyword>
<evidence type="ECO:0000256" key="2">
    <source>
        <dbReference type="ARBA" id="ARBA00022630"/>
    </source>
</evidence>
<dbReference type="InterPro" id="IPR036188">
    <property type="entry name" value="FAD/NAD-bd_sf"/>
</dbReference>
<keyword evidence="2" id="KW-0285">Flavoprotein</keyword>
<comment type="similarity">
    <text evidence="1">Belongs to the FMO family.</text>
</comment>
<keyword evidence="6" id="KW-1133">Transmembrane helix</keyword>
<accession>A0ABP1D6S1</accession>
<evidence type="ECO:0000256" key="4">
    <source>
        <dbReference type="ARBA" id="ARBA00022857"/>
    </source>
</evidence>
<organism evidence="7 8">
    <name type="scientific">Somion occarium</name>
    <dbReference type="NCBI Taxonomy" id="3059160"/>
    <lineage>
        <taxon>Eukaryota</taxon>
        <taxon>Fungi</taxon>
        <taxon>Dikarya</taxon>
        <taxon>Basidiomycota</taxon>
        <taxon>Agaricomycotina</taxon>
        <taxon>Agaricomycetes</taxon>
        <taxon>Polyporales</taxon>
        <taxon>Cerrenaceae</taxon>
        <taxon>Somion</taxon>
    </lineage>
</organism>
<feature type="transmembrane region" description="Helical" evidence="6">
    <location>
        <begin position="567"/>
        <end position="587"/>
    </location>
</feature>
<evidence type="ECO:0000256" key="3">
    <source>
        <dbReference type="ARBA" id="ARBA00022827"/>
    </source>
</evidence>
<dbReference type="Proteomes" id="UP001497453">
    <property type="component" value="Chromosome 3"/>
</dbReference>
<dbReference type="PANTHER" id="PTHR23023">
    <property type="entry name" value="DIMETHYLANILINE MONOOXYGENASE"/>
    <property type="match status" value="1"/>
</dbReference>
<dbReference type="Gene3D" id="3.50.50.60">
    <property type="entry name" value="FAD/NAD(P)-binding domain"/>
    <property type="match status" value="1"/>
</dbReference>
<keyword evidence="5" id="KW-0560">Oxidoreductase</keyword>
<dbReference type="InterPro" id="IPR050346">
    <property type="entry name" value="FMO-like"/>
</dbReference>
<proteinExistence type="inferred from homology"/>
<dbReference type="PRINTS" id="PR00370">
    <property type="entry name" value="FMOXYGENASE"/>
</dbReference>
<dbReference type="InterPro" id="IPR000960">
    <property type="entry name" value="Flavin_mOase"/>
</dbReference>
<dbReference type="EMBL" id="OZ037946">
    <property type="protein sequence ID" value="CAL1703561.1"/>
    <property type="molecule type" value="Genomic_DNA"/>
</dbReference>
<evidence type="ECO:0000256" key="5">
    <source>
        <dbReference type="ARBA" id="ARBA00023002"/>
    </source>
</evidence>
<feature type="transmembrane region" description="Helical" evidence="6">
    <location>
        <begin position="517"/>
        <end position="538"/>
    </location>
</feature>
<evidence type="ECO:0000313" key="7">
    <source>
        <dbReference type="EMBL" id="CAL1703561.1"/>
    </source>
</evidence>
<evidence type="ECO:0000313" key="8">
    <source>
        <dbReference type="Proteomes" id="UP001497453"/>
    </source>
</evidence>
<keyword evidence="8" id="KW-1185">Reference proteome</keyword>
<dbReference type="SUPFAM" id="SSF51905">
    <property type="entry name" value="FAD/NAD(P)-binding domain"/>
    <property type="match status" value="1"/>
</dbReference>
<protein>
    <recommendedName>
        <fullName evidence="9">Flavin-containing monooxygenase</fullName>
    </recommendedName>
</protein>
<dbReference type="Pfam" id="PF00743">
    <property type="entry name" value="FMO-like"/>
    <property type="match status" value="2"/>
</dbReference>
<dbReference type="PIRSF" id="PIRSF000332">
    <property type="entry name" value="FMO"/>
    <property type="match status" value="1"/>
</dbReference>
<dbReference type="InterPro" id="IPR020946">
    <property type="entry name" value="Flavin_mOase-like"/>
</dbReference>
<name>A0ABP1D6S1_9APHY</name>
<evidence type="ECO:0000256" key="1">
    <source>
        <dbReference type="ARBA" id="ARBA00009183"/>
    </source>
</evidence>